<comment type="caution">
    <text evidence="7">The sequence shown here is derived from an EMBL/GenBank/DDBJ whole genome shotgun (WGS) entry which is preliminary data.</text>
</comment>
<dbReference type="GO" id="GO:0006543">
    <property type="term" value="P:L-glutamine catabolic process"/>
    <property type="evidence" value="ECO:0007669"/>
    <property type="project" value="TreeGrafter"/>
</dbReference>
<dbReference type="Gene3D" id="3.40.710.10">
    <property type="entry name" value="DD-peptidase/beta-lactamase superfamily"/>
    <property type="match status" value="1"/>
</dbReference>
<evidence type="ECO:0000256" key="2">
    <source>
        <dbReference type="ARBA" id="ARBA00011881"/>
    </source>
</evidence>
<dbReference type="Pfam" id="PF04960">
    <property type="entry name" value="Glutaminase"/>
    <property type="match status" value="1"/>
</dbReference>
<evidence type="ECO:0000256" key="1">
    <source>
        <dbReference type="ARBA" id="ARBA00011076"/>
    </source>
</evidence>
<feature type="binding site" evidence="6">
    <location>
        <position position="193"/>
    </location>
    <ligand>
        <name>substrate</name>
    </ligand>
</feature>
<feature type="binding site" evidence="6">
    <location>
        <position position="117"/>
    </location>
    <ligand>
        <name>substrate</name>
    </ligand>
</feature>
<accession>A0A165GSD7</accession>
<sequence length="309" mass="33491">MDCRSDEELYQLVQESRVHTIEGKVIDYIPALAKADLSSLSVAMAFPDGSCYSAGDVETKSTLQSISKVLALALALLDNGEEYVFQRVGMEPTGDPFNSIIKLETIAPHKPLNPMINAGALAVSSMIKGESVEERLGRLIQLTELIIGEEGIGYNEEVAQSELETADLNRSMAYYLKQHCVIEEEVDTVIELYTKQCAIEMNCVDLAKVGLLLAMDGKHPTTGEMILPPRVASICKTFMVTCGMYNASGEFAIRVGVPAKSGVSGGIMASVPQRCGIGIFGPALDDRGNSVAGWDLMEKMSKKYDLSMF</sequence>
<dbReference type="GO" id="GO:0006537">
    <property type="term" value="P:glutamate biosynthetic process"/>
    <property type="evidence" value="ECO:0007669"/>
    <property type="project" value="TreeGrafter"/>
</dbReference>
<dbReference type="OrthoDB" id="9788822at2"/>
<evidence type="ECO:0000256" key="3">
    <source>
        <dbReference type="ARBA" id="ARBA00012918"/>
    </source>
</evidence>
<dbReference type="PANTHER" id="PTHR12544">
    <property type="entry name" value="GLUTAMINASE"/>
    <property type="match status" value="1"/>
</dbReference>
<dbReference type="Proteomes" id="UP000076490">
    <property type="component" value="Unassembled WGS sequence"/>
</dbReference>
<comment type="subunit">
    <text evidence="2 6">Homotetramer.</text>
</comment>
<feature type="binding site" evidence="6">
    <location>
        <position position="169"/>
    </location>
    <ligand>
        <name>substrate</name>
    </ligand>
</feature>
<comment type="catalytic activity">
    <reaction evidence="5 6">
        <text>L-glutamine + H2O = L-glutamate + NH4(+)</text>
        <dbReference type="Rhea" id="RHEA:15889"/>
        <dbReference type="ChEBI" id="CHEBI:15377"/>
        <dbReference type="ChEBI" id="CHEBI:28938"/>
        <dbReference type="ChEBI" id="CHEBI:29985"/>
        <dbReference type="ChEBI" id="CHEBI:58359"/>
        <dbReference type="EC" id="3.5.1.2"/>
    </reaction>
</comment>
<keyword evidence="4 6" id="KW-0378">Hydrolase</keyword>
<dbReference type="RefSeq" id="WP_063182747.1">
    <property type="nucleotide sequence ID" value="NZ_LQNT01000011.1"/>
</dbReference>
<feature type="binding site" evidence="6">
    <location>
        <position position="65"/>
    </location>
    <ligand>
        <name>substrate</name>
    </ligand>
</feature>
<dbReference type="SUPFAM" id="SSF56601">
    <property type="entry name" value="beta-lactamase/transpeptidase-like"/>
    <property type="match status" value="1"/>
</dbReference>
<dbReference type="HAMAP" id="MF_00313">
    <property type="entry name" value="Glutaminase"/>
    <property type="match status" value="1"/>
</dbReference>
<feature type="binding site" evidence="6">
    <location>
        <position position="245"/>
    </location>
    <ligand>
        <name>substrate</name>
    </ligand>
</feature>
<dbReference type="InterPro" id="IPR015868">
    <property type="entry name" value="Glutaminase"/>
</dbReference>
<comment type="similarity">
    <text evidence="1 6">Belongs to the glutaminase family.</text>
</comment>
<evidence type="ECO:0000313" key="7">
    <source>
        <dbReference type="EMBL" id="KZE37469.1"/>
    </source>
</evidence>
<feature type="binding site" evidence="6">
    <location>
        <position position="162"/>
    </location>
    <ligand>
        <name>substrate</name>
    </ligand>
</feature>
<organism evidence="7 8">
    <name type="scientific">Bhargavaea cecembensis</name>
    <dbReference type="NCBI Taxonomy" id="394098"/>
    <lineage>
        <taxon>Bacteria</taxon>
        <taxon>Bacillati</taxon>
        <taxon>Bacillota</taxon>
        <taxon>Bacilli</taxon>
        <taxon>Bacillales</taxon>
        <taxon>Caryophanaceae</taxon>
        <taxon>Bhargavaea</taxon>
    </lineage>
</organism>
<evidence type="ECO:0000256" key="6">
    <source>
        <dbReference type="HAMAP-Rule" id="MF_00313"/>
    </source>
</evidence>
<name>A0A165GSD7_9BACL</name>
<evidence type="ECO:0000256" key="5">
    <source>
        <dbReference type="ARBA" id="ARBA00049534"/>
    </source>
</evidence>
<dbReference type="PANTHER" id="PTHR12544:SF29">
    <property type="entry name" value="GLUTAMINASE"/>
    <property type="match status" value="1"/>
</dbReference>
<dbReference type="FunFam" id="3.40.710.10:FF:000005">
    <property type="entry name" value="Glutaminase"/>
    <property type="match status" value="1"/>
</dbReference>
<reference evidence="7 8" key="1">
    <citation type="submission" date="2016-01" db="EMBL/GenBank/DDBJ databases">
        <title>Whole genome sequencing of Bhargavaea cecembensis T14.</title>
        <authorList>
            <person name="Hong K.W."/>
        </authorList>
    </citation>
    <scope>NUCLEOTIDE SEQUENCE [LARGE SCALE GENOMIC DNA]</scope>
    <source>
        <strain evidence="7 8">T14</strain>
    </source>
</reference>
<gene>
    <name evidence="6" type="primary">glsA</name>
    <name evidence="7" type="ORF">AV656_12950</name>
</gene>
<feature type="binding site" evidence="6">
    <location>
        <position position="263"/>
    </location>
    <ligand>
        <name>substrate</name>
    </ligand>
</feature>
<dbReference type="AlphaFoldDB" id="A0A165GSD7"/>
<dbReference type="EC" id="3.5.1.2" evidence="3 6"/>
<keyword evidence="6" id="KW-0007">Acetylation</keyword>
<dbReference type="EMBL" id="LQNT01000011">
    <property type="protein sequence ID" value="KZE37469.1"/>
    <property type="molecule type" value="Genomic_DNA"/>
</dbReference>
<proteinExistence type="inferred from homology"/>
<dbReference type="NCBIfam" id="TIGR03814">
    <property type="entry name" value="Gln_ase"/>
    <property type="match status" value="1"/>
</dbReference>
<dbReference type="InterPro" id="IPR012338">
    <property type="entry name" value="Beta-lactam/transpept-like"/>
</dbReference>
<protein>
    <recommendedName>
        <fullName evidence="3 6">Glutaminase</fullName>
        <ecNumber evidence="3 6">3.5.1.2</ecNumber>
    </recommendedName>
</protein>
<evidence type="ECO:0000256" key="4">
    <source>
        <dbReference type="ARBA" id="ARBA00022801"/>
    </source>
</evidence>
<evidence type="ECO:0000313" key="8">
    <source>
        <dbReference type="Proteomes" id="UP000076490"/>
    </source>
</evidence>
<dbReference type="GO" id="GO:0004359">
    <property type="term" value="F:glutaminase activity"/>
    <property type="evidence" value="ECO:0007669"/>
    <property type="project" value="UniProtKB-UniRule"/>
</dbReference>